<reference evidence="7" key="1">
    <citation type="journal article" date="2014" name="Science">
        <title>The coffee genome provides insight into the convergent evolution of caffeine biosynthesis.</title>
        <authorList>
            <person name="Denoeud F."/>
            <person name="Carretero-Paulet L."/>
            <person name="Dereeper A."/>
            <person name="Droc G."/>
            <person name="Guyot R."/>
            <person name="Pietrella M."/>
            <person name="Zheng C."/>
            <person name="Alberti A."/>
            <person name="Anthony F."/>
            <person name="Aprea G."/>
            <person name="Aury J.M."/>
            <person name="Bento P."/>
            <person name="Bernard M."/>
            <person name="Bocs S."/>
            <person name="Campa C."/>
            <person name="Cenci A."/>
            <person name="Combes M.C."/>
            <person name="Crouzillat D."/>
            <person name="Da Silva C."/>
            <person name="Daddiego L."/>
            <person name="De Bellis F."/>
            <person name="Dussert S."/>
            <person name="Garsmeur O."/>
            <person name="Gayraud T."/>
            <person name="Guignon V."/>
            <person name="Jahn K."/>
            <person name="Jamilloux V."/>
            <person name="Joet T."/>
            <person name="Labadie K."/>
            <person name="Lan T."/>
            <person name="Leclercq J."/>
            <person name="Lepelley M."/>
            <person name="Leroy T."/>
            <person name="Li L.T."/>
            <person name="Librado P."/>
            <person name="Lopez L."/>
            <person name="Munoz A."/>
            <person name="Noel B."/>
            <person name="Pallavicini A."/>
            <person name="Perrotta G."/>
            <person name="Poncet V."/>
            <person name="Pot D."/>
            <person name="Priyono X."/>
            <person name="Rigoreau M."/>
            <person name="Rouard M."/>
            <person name="Rozas J."/>
            <person name="Tranchant-Dubreuil C."/>
            <person name="VanBuren R."/>
            <person name="Zhang Q."/>
            <person name="Andrade A.C."/>
            <person name="Argout X."/>
            <person name="Bertrand B."/>
            <person name="de Kochko A."/>
            <person name="Graziosi G."/>
            <person name="Henry R.J."/>
            <person name="Jayarama X."/>
            <person name="Ming R."/>
            <person name="Nagai C."/>
            <person name="Rounsley S."/>
            <person name="Sankoff D."/>
            <person name="Giuliano G."/>
            <person name="Albert V.A."/>
            <person name="Wincker P."/>
            <person name="Lashermes P."/>
        </authorList>
    </citation>
    <scope>NUCLEOTIDE SEQUENCE [LARGE SCALE GENOMIC DNA]</scope>
    <source>
        <strain evidence="7">cv. DH200-94</strain>
    </source>
</reference>
<dbReference type="Pfam" id="PF02458">
    <property type="entry name" value="Transferase"/>
    <property type="match status" value="1"/>
</dbReference>
<keyword evidence="3" id="KW-0017">Alkaloid metabolism</keyword>
<accession>A0A068UHL9</accession>
<dbReference type="InterPro" id="IPR023213">
    <property type="entry name" value="CAT-like_dom_sf"/>
</dbReference>
<evidence type="ECO:0000256" key="2">
    <source>
        <dbReference type="ARBA" id="ARBA00011245"/>
    </source>
</evidence>
<name>A0A068UHL9_COFCA</name>
<dbReference type="Gramene" id="CDP08060">
    <property type="protein sequence ID" value="CDP08060"/>
    <property type="gene ID" value="GSCOC_T00026758001"/>
</dbReference>
<dbReference type="GO" id="GO:0016746">
    <property type="term" value="F:acyltransferase activity"/>
    <property type="evidence" value="ECO:0007669"/>
    <property type="project" value="UniProtKB-KW"/>
</dbReference>
<evidence type="ECO:0000256" key="3">
    <source>
        <dbReference type="ARBA" id="ARBA00022589"/>
    </source>
</evidence>
<dbReference type="PANTHER" id="PTHR31623:SF105">
    <property type="entry name" value="VINORINE SYNTHASE-LIKE"/>
    <property type="match status" value="1"/>
</dbReference>
<dbReference type="GO" id="GO:0009820">
    <property type="term" value="P:alkaloid metabolic process"/>
    <property type="evidence" value="ECO:0007669"/>
    <property type="project" value="UniProtKB-KW"/>
</dbReference>
<evidence type="ECO:0000256" key="1">
    <source>
        <dbReference type="ARBA" id="ARBA00009861"/>
    </source>
</evidence>
<gene>
    <name evidence="6" type="ORF">GSCOC_T00026758001</name>
</gene>
<proteinExistence type="inferred from homology"/>
<comment type="similarity">
    <text evidence="1">Belongs to the plant acyltransferase family.</text>
</comment>
<protein>
    <submittedName>
        <fullName evidence="6">Uncharacterized protein</fullName>
    </submittedName>
</protein>
<dbReference type="PhylomeDB" id="A0A068UHL9"/>
<dbReference type="InParanoid" id="A0A068UHL9"/>
<dbReference type="OrthoDB" id="1932220at2759"/>
<keyword evidence="7" id="KW-1185">Reference proteome</keyword>
<keyword evidence="4" id="KW-0808">Transferase</keyword>
<dbReference type="Proteomes" id="UP000295252">
    <property type="component" value="Chromosome V"/>
</dbReference>
<evidence type="ECO:0000313" key="7">
    <source>
        <dbReference type="Proteomes" id="UP000295252"/>
    </source>
</evidence>
<evidence type="ECO:0000256" key="4">
    <source>
        <dbReference type="ARBA" id="ARBA00022679"/>
    </source>
</evidence>
<sequence>MYKKGENGHDLASDVRTDVVNSDVSANDPHKILAVINNPNTPYCHFTSGCKLPFHDVDYGWGKPLSVFAPALPVKNRIILMDAKYGEGIQALVTLADEDMKVPPDELLSLGTIDLSN</sequence>
<dbReference type="PANTHER" id="PTHR31623">
    <property type="entry name" value="F21J9.9"/>
    <property type="match status" value="1"/>
</dbReference>
<evidence type="ECO:0000256" key="5">
    <source>
        <dbReference type="ARBA" id="ARBA00023315"/>
    </source>
</evidence>
<dbReference type="Gene3D" id="3.30.559.10">
    <property type="entry name" value="Chloramphenicol acetyltransferase-like domain"/>
    <property type="match status" value="1"/>
</dbReference>
<evidence type="ECO:0000313" key="6">
    <source>
        <dbReference type="EMBL" id="CDP08060.1"/>
    </source>
</evidence>
<keyword evidence="5" id="KW-0012">Acyltransferase</keyword>
<comment type="subunit">
    <text evidence="2">Monomer.</text>
</comment>
<dbReference type="AlphaFoldDB" id="A0A068UHL9"/>
<dbReference type="EMBL" id="HG739114">
    <property type="protein sequence ID" value="CDP08060.1"/>
    <property type="molecule type" value="Genomic_DNA"/>
</dbReference>
<organism evidence="6 7">
    <name type="scientific">Coffea canephora</name>
    <name type="common">Robusta coffee</name>
    <dbReference type="NCBI Taxonomy" id="49390"/>
    <lineage>
        <taxon>Eukaryota</taxon>
        <taxon>Viridiplantae</taxon>
        <taxon>Streptophyta</taxon>
        <taxon>Embryophyta</taxon>
        <taxon>Tracheophyta</taxon>
        <taxon>Spermatophyta</taxon>
        <taxon>Magnoliopsida</taxon>
        <taxon>eudicotyledons</taxon>
        <taxon>Gunneridae</taxon>
        <taxon>Pentapetalae</taxon>
        <taxon>asterids</taxon>
        <taxon>lamiids</taxon>
        <taxon>Gentianales</taxon>
        <taxon>Rubiaceae</taxon>
        <taxon>Ixoroideae</taxon>
        <taxon>Gardenieae complex</taxon>
        <taxon>Bertiereae - Coffeeae clade</taxon>
        <taxon>Coffeeae</taxon>
        <taxon>Coffea</taxon>
    </lineage>
</organism>